<gene>
    <name evidence="1" type="ORF">X474_08695</name>
</gene>
<accession>A0A0D2JF59</accession>
<dbReference type="EMBL" id="AZAC01000011">
    <property type="protein sequence ID" value="KIX14331.1"/>
    <property type="molecule type" value="Genomic_DNA"/>
</dbReference>
<dbReference type="InParanoid" id="A0A0D2JF59"/>
<evidence type="ECO:0000313" key="2">
    <source>
        <dbReference type="Proteomes" id="UP000032233"/>
    </source>
</evidence>
<protein>
    <submittedName>
        <fullName evidence="1">Uncharacterized protein</fullName>
    </submittedName>
</protein>
<comment type="caution">
    <text evidence="1">The sequence shown here is derived from an EMBL/GenBank/DDBJ whole genome shotgun (WGS) entry which is preliminary data.</text>
</comment>
<reference evidence="1 2" key="1">
    <citation type="submission" date="2013-11" db="EMBL/GenBank/DDBJ databases">
        <title>Metagenomic analysis of a methanogenic consortium involved in long chain n-alkane degradation.</title>
        <authorList>
            <person name="Davidova I.A."/>
            <person name="Callaghan A.V."/>
            <person name="Wawrik B."/>
            <person name="Pruitt S."/>
            <person name="Marks C."/>
            <person name="Duncan K.E."/>
            <person name="Suflita J.M."/>
        </authorList>
    </citation>
    <scope>NUCLEOTIDE SEQUENCE [LARGE SCALE GENOMIC DNA]</scope>
    <source>
        <strain evidence="1 2">SPR</strain>
    </source>
</reference>
<proteinExistence type="predicted"/>
<dbReference type="AlphaFoldDB" id="A0A0D2JF59"/>
<sequence length="31" mass="3455">MGNLPVFKSIAFLSGFKWKEVSEEGKVNLKA</sequence>
<dbReference type="Proteomes" id="UP000032233">
    <property type="component" value="Unassembled WGS sequence"/>
</dbReference>
<dbReference type="STRING" id="1429043.X474_08695"/>
<keyword evidence="2" id="KW-1185">Reference proteome</keyword>
<organism evidence="1 2">
    <name type="scientific">Dethiosulfatarculus sandiegensis</name>
    <dbReference type="NCBI Taxonomy" id="1429043"/>
    <lineage>
        <taxon>Bacteria</taxon>
        <taxon>Pseudomonadati</taxon>
        <taxon>Thermodesulfobacteriota</taxon>
        <taxon>Desulfarculia</taxon>
        <taxon>Desulfarculales</taxon>
        <taxon>Desulfarculaceae</taxon>
        <taxon>Dethiosulfatarculus</taxon>
    </lineage>
</organism>
<name>A0A0D2JF59_9BACT</name>
<evidence type="ECO:0000313" key="1">
    <source>
        <dbReference type="EMBL" id="KIX14331.1"/>
    </source>
</evidence>